<protein>
    <recommendedName>
        <fullName evidence="3">CCHC-type domain-containing protein</fullName>
    </recommendedName>
</protein>
<sequence>MATPPQPAKQMSSRLLTMKFMQRAANSSSSSSPNRPSGPPSKKQRLSNGSAQASNRNGEPAEQALSSRVSDRQAVQAALEAEERKRQAALDKAAAGAGETKWVLSFQEEPGNAALRRNNKGTELKVVKKGYAEIDWGNGRASGVPDTTEARKINLKKEDQSHPYSNKREDDEDPLRGLENSVGRRSFGRFNKSVERRQNPNYESSSNSSEASSDSENSGDFKLEDGDEGVDPTDRLIRSSATAQAKTERKAQKKAIKAATLAEAQNQHRGNINLERLATISARGGPGLRKGSDIECYRCGEKGHIARECQEANGARGKSQGTSQRRKMDF</sequence>
<dbReference type="GO" id="GO:0008270">
    <property type="term" value="F:zinc ion binding"/>
    <property type="evidence" value="ECO:0007669"/>
    <property type="project" value="UniProtKB-KW"/>
</dbReference>
<proteinExistence type="predicted"/>
<accession>A0A6A6HD63</accession>
<feature type="region of interest" description="Disordered" evidence="2">
    <location>
        <begin position="134"/>
        <end position="251"/>
    </location>
</feature>
<keyword evidence="1" id="KW-0863">Zinc-finger</keyword>
<dbReference type="Proteomes" id="UP000800092">
    <property type="component" value="Unassembled WGS sequence"/>
</dbReference>
<feature type="region of interest" description="Disordered" evidence="2">
    <location>
        <begin position="310"/>
        <end position="330"/>
    </location>
</feature>
<dbReference type="Pfam" id="PF00098">
    <property type="entry name" value="zf-CCHC"/>
    <property type="match status" value="1"/>
</dbReference>
<dbReference type="InterPro" id="IPR036875">
    <property type="entry name" value="Znf_CCHC_sf"/>
</dbReference>
<feature type="domain" description="CCHC-type" evidence="3">
    <location>
        <begin position="296"/>
        <end position="311"/>
    </location>
</feature>
<keyword evidence="1" id="KW-0862">Zinc</keyword>
<organism evidence="4 5">
    <name type="scientific">Viridothelium virens</name>
    <name type="common">Speckled blister lichen</name>
    <name type="synonym">Trypethelium virens</name>
    <dbReference type="NCBI Taxonomy" id="1048519"/>
    <lineage>
        <taxon>Eukaryota</taxon>
        <taxon>Fungi</taxon>
        <taxon>Dikarya</taxon>
        <taxon>Ascomycota</taxon>
        <taxon>Pezizomycotina</taxon>
        <taxon>Dothideomycetes</taxon>
        <taxon>Dothideomycetes incertae sedis</taxon>
        <taxon>Trypetheliales</taxon>
        <taxon>Trypetheliaceae</taxon>
        <taxon>Viridothelium</taxon>
    </lineage>
</organism>
<evidence type="ECO:0000259" key="3">
    <source>
        <dbReference type="PROSITE" id="PS50158"/>
    </source>
</evidence>
<dbReference type="PROSITE" id="PS50158">
    <property type="entry name" value="ZF_CCHC"/>
    <property type="match status" value="1"/>
</dbReference>
<keyword evidence="1" id="KW-0479">Metal-binding</keyword>
<dbReference type="SUPFAM" id="SSF57756">
    <property type="entry name" value="Retrovirus zinc finger-like domains"/>
    <property type="match status" value="1"/>
</dbReference>
<dbReference type="InterPro" id="IPR001878">
    <property type="entry name" value="Znf_CCHC"/>
</dbReference>
<dbReference type="Gene3D" id="4.10.60.10">
    <property type="entry name" value="Zinc finger, CCHC-type"/>
    <property type="match status" value="1"/>
</dbReference>
<evidence type="ECO:0000256" key="1">
    <source>
        <dbReference type="PROSITE-ProRule" id="PRU00047"/>
    </source>
</evidence>
<feature type="compositionally biased region" description="Basic and acidic residues" evidence="2">
    <location>
        <begin position="148"/>
        <end position="169"/>
    </location>
</feature>
<dbReference type="AlphaFoldDB" id="A0A6A6HD63"/>
<feature type="region of interest" description="Disordered" evidence="2">
    <location>
        <begin position="21"/>
        <end position="98"/>
    </location>
</feature>
<feature type="compositionally biased region" description="Polar residues" evidence="2">
    <location>
        <begin position="46"/>
        <end position="57"/>
    </location>
</feature>
<dbReference type="SMART" id="SM00343">
    <property type="entry name" value="ZnF_C2HC"/>
    <property type="match status" value="1"/>
</dbReference>
<evidence type="ECO:0000313" key="5">
    <source>
        <dbReference type="Proteomes" id="UP000800092"/>
    </source>
</evidence>
<dbReference type="GO" id="GO:0003676">
    <property type="term" value="F:nucleic acid binding"/>
    <property type="evidence" value="ECO:0007669"/>
    <property type="project" value="InterPro"/>
</dbReference>
<gene>
    <name evidence="4" type="ORF">EV356DRAFT_565964</name>
</gene>
<keyword evidence="5" id="KW-1185">Reference proteome</keyword>
<dbReference type="EMBL" id="ML991788">
    <property type="protein sequence ID" value="KAF2235932.1"/>
    <property type="molecule type" value="Genomic_DNA"/>
</dbReference>
<dbReference type="OrthoDB" id="427960at2759"/>
<reference evidence="4" key="1">
    <citation type="journal article" date="2020" name="Stud. Mycol.">
        <title>101 Dothideomycetes genomes: a test case for predicting lifestyles and emergence of pathogens.</title>
        <authorList>
            <person name="Haridas S."/>
            <person name="Albert R."/>
            <person name="Binder M."/>
            <person name="Bloem J."/>
            <person name="Labutti K."/>
            <person name="Salamov A."/>
            <person name="Andreopoulos B."/>
            <person name="Baker S."/>
            <person name="Barry K."/>
            <person name="Bills G."/>
            <person name="Bluhm B."/>
            <person name="Cannon C."/>
            <person name="Castanera R."/>
            <person name="Culley D."/>
            <person name="Daum C."/>
            <person name="Ezra D."/>
            <person name="Gonzalez J."/>
            <person name="Henrissat B."/>
            <person name="Kuo A."/>
            <person name="Liang C."/>
            <person name="Lipzen A."/>
            <person name="Lutzoni F."/>
            <person name="Magnuson J."/>
            <person name="Mondo S."/>
            <person name="Nolan M."/>
            <person name="Ohm R."/>
            <person name="Pangilinan J."/>
            <person name="Park H.-J."/>
            <person name="Ramirez L."/>
            <person name="Alfaro M."/>
            <person name="Sun H."/>
            <person name="Tritt A."/>
            <person name="Yoshinaga Y."/>
            <person name="Zwiers L.-H."/>
            <person name="Turgeon B."/>
            <person name="Goodwin S."/>
            <person name="Spatafora J."/>
            <person name="Crous P."/>
            <person name="Grigoriev I."/>
        </authorList>
    </citation>
    <scope>NUCLEOTIDE SEQUENCE</scope>
    <source>
        <strain evidence="4">Tuck. ex Michener</strain>
    </source>
</reference>
<name>A0A6A6HD63_VIRVR</name>
<feature type="compositionally biased region" description="Low complexity" evidence="2">
    <location>
        <begin position="201"/>
        <end position="218"/>
    </location>
</feature>
<evidence type="ECO:0000313" key="4">
    <source>
        <dbReference type="EMBL" id="KAF2235932.1"/>
    </source>
</evidence>
<evidence type="ECO:0000256" key="2">
    <source>
        <dbReference type="SAM" id="MobiDB-lite"/>
    </source>
</evidence>